<dbReference type="Proteomes" id="UP000094444">
    <property type="component" value="Unassembled WGS sequence"/>
</dbReference>
<gene>
    <name evidence="2" type="ORF">DHEL01_v200484</name>
</gene>
<proteinExistence type="predicted"/>
<accession>A0A2P5IF57</accession>
<organism evidence="2 3">
    <name type="scientific">Diaporthe helianthi</name>
    <dbReference type="NCBI Taxonomy" id="158607"/>
    <lineage>
        <taxon>Eukaryota</taxon>
        <taxon>Fungi</taxon>
        <taxon>Dikarya</taxon>
        <taxon>Ascomycota</taxon>
        <taxon>Pezizomycotina</taxon>
        <taxon>Sordariomycetes</taxon>
        <taxon>Sordariomycetidae</taxon>
        <taxon>Diaporthales</taxon>
        <taxon>Diaporthaceae</taxon>
        <taxon>Diaporthe</taxon>
    </lineage>
</organism>
<protein>
    <submittedName>
        <fullName evidence="2">Uncharacterized protein</fullName>
    </submittedName>
</protein>
<evidence type="ECO:0000313" key="3">
    <source>
        <dbReference type="Proteomes" id="UP000094444"/>
    </source>
</evidence>
<evidence type="ECO:0000256" key="1">
    <source>
        <dbReference type="SAM" id="MobiDB-lite"/>
    </source>
</evidence>
<feature type="region of interest" description="Disordered" evidence="1">
    <location>
        <begin position="22"/>
        <end position="52"/>
    </location>
</feature>
<reference evidence="2" key="1">
    <citation type="submission" date="2017-09" db="EMBL/GenBank/DDBJ databases">
        <title>Polyketide synthases of a Diaporthe helianthi virulent isolate.</title>
        <authorList>
            <person name="Baroncelli R."/>
        </authorList>
    </citation>
    <scope>NUCLEOTIDE SEQUENCE [LARGE SCALE GENOMIC DNA]</scope>
    <source>
        <strain evidence="2">7/96</strain>
    </source>
</reference>
<name>A0A2P5IF57_DIAHE</name>
<evidence type="ECO:0000313" key="2">
    <source>
        <dbReference type="EMBL" id="POS81117.1"/>
    </source>
</evidence>
<dbReference type="AlphaFoldDB" id="A0A2P5IF57"/>
<sequence length="168" mass="18658">MDRVQPPALLKAPELSRLAVQCAPSLPRRPRHVRTQDPVLGPSPRSQKKVEPRSINSLLDISRGIMRSFSARLCQAVKPIGVSVETSRLTATCSAQRTGPRRSWEDHHRGSLRRTTPVCPSARRHGRLVEACSRSSGSAQKFPEKYGVDEQIFDVPCQAEDEGRGRLT</sequence>
<dbReference type="EMBL" id="MAVT02000019">
    <property type="protein sequence ID" value="POS81117.1"/>
    <property type="molecule type" value="Genomic_DNA"/>
</dbReference>
<dbReference type="InParanoid" id="A0A2P5IF57"/>
<keyword evidence="3" id="KW-1185">Reference proteome</keyword>
<comment type="caution">
    <text evidence="2">The sequence shown here is derived from an EMBL/GenBank/DDBJ whole genome shotgun (WGS) entry which is preliminary data.</text>
</comment>
<feature type="region of interest" description="Disordered" evidence="1">
    <location>
        <begin position="99"/>
        <end position="118"/>
    </location>
</feature>